<evidence type="ECO:0000256" key="1">
    <source>
        <dbReference type="SAM" id="SignalP"/>
    </source>
</evidence>
<protein>
    <submittedName>
        <fullName evidence="3">Cytochrome c554 and c-prime</fullName>
    </submittedName>
</protein>
<keyword evidence="1" id="KW-0732">Signal</keyword>
<evidence type="ECO:0000259" key="2">
    <source>
        <dbReference type="Pfam" id="PF13435"/>
    </source>
</evidence>
<evidence type="ECO:0000313" key="3">
    <source>
        <dbReference type="EMBL" id="RWX47559.1"/>
    </source>
</evidence>
<dbReference type="InterPro" id="IPR023155">
    <property type="entry name" value="Cyt_c-552/4"/>
</dbReference>
<dbReference type="Gene3D" id="1.10.1130.10">
    <property type="entry name" value="Flavocytochrome C3, Chain A"/>
    <property type="match status" value="1"/>
</dbReference>
<comment type="caution">
    <text evidence="3">The sequence shown here is derived from an EMBL/GenBank/DDBJ whole genome shotgun (WGS) entry which is preliminary data.</text>
</comment>
<sequence>MKHLSLLLLCCSVLCCSTAGYSHELPEGAVPLAKSEQCAACHPTIYKEWQESFHAKSSALKDPAHGAVHQAFVKAMEKKGKKGNYHCANCHAPMADNIKELMTGAAELDSNNWTHAEGTGCTFCHRIESIVEKKLFNQYRLNKDGSFHTNKPAKANLPHKTGQSALFAVGKVCMGCHSHKMNGKDVPICLMKDEAQGSNCLECHMPQVKGAAAIGAKGTTHRSHKMPGGHDIEMLKKAATLDAEVTSKGKERNLVVTVKNIIKHTFPSTNPMRIAFVKVVAKDKNGKKVWENFKESPMEDKQSFFFKAFKAGEKKGVPSWAADGIAFDTRLKAGETRQLSYPLADSAISQVDVMLIYRLFPSKAIKGFAIPEDGVNEKAYLVAKKSLTL</sequence>
<name>A0A3S3RTE3_9BACT</name>
<dbReference type="Pfam" id="PF13435">
    <property type="entry name" value="Cytochrome_C554"/>
    <property type="match status" value="1"/>
</dbReference>
<proteinExistence type="predicted"/>
<dbReference type="InterPro" id="IPR036280">
    <property type="entry name" value="Multihaem_cyt_sf"/>
</dbReference>
<feature type="signal peptide" evidence="1">
    <location>
        <begin position="1"/>
        <end position="21"/>
    </location>
</feature>
<dbReference type="EMBL" id="MTKO01000032">
    <property type="protein sequence ID" value="RWX47559.1"/>
    <property type="molecule type" value="Genomic_DNA"/>
</dbReference>
<reference evidence="3 4" key="1">
    <citation type="submission" date="2017-01" db="EMBL/GenBank/DDBJ databases">
        <title>The cable genome- insights into the physiology and evolution of filamentous bacteria capable of sulfide oxidation via long distance electron transfer.</title>
        <authorList>
            <person name="Schreiber L."/>
            <person name="Bjerg J.T."/>
            <person name="Boggild A."/>
            <person name="Van De Vossenberg J."/>
            <person name="Meysman F."/>
            <person name="Nielsen L.P."/>
            <person name="Schramm A."/>
            <person name="Kjeldsen K.U."/>
        </authorList>
    </citation>
    <scope>NUCLEOTIDE SEQUENCE [LARGE SCALE GENOMIC DNA]</scope>
    <source>
        <strain evidence="3">MCF</strain>
    </source>
</reference>
<feature type="chain" id="PRO_5018577542" evidence="1">
    <location>
        <begin position="22"/>
        <end position="389"/>
    </location>
</feature>
<dbReference type="Proteomes" id="UP000287853">
    <property type="component" value="Unassembled WGS sequence"/>
</dbReference>
<accession>A0A3S3RTE3</accession>
<feature type="domain" description="Cytochrome c-552/4" evidence="2">
    <location>
        <begin position="37"/>
        <end position="125"/>
    </location>
</feature>
<dbReference type="SUPFAM" id="SSF48695">
    <property type="entry name" value="Multiheme cytochromes"/>
    <property type="match status" value="1"/>
</dbReference>
<dbReference type="AlphaFoldDB" id="A0A3S3RTE3"/>
<gene>
    <name evidence="3" type="ORF">H206_06305</name>
</gene>
<organism evidence="3 4">
    <name type="scientific">Candidatus Electrothrix aarhusensis</name>
    <dbReference type="NCBI Taxonomy" id="1859131"/>
    <lineage>
        <taxon>Bacteria</taxon>
        <taxon>Pseudomonadati</taxon>
        <taxon>Thermodesulfobacteriota</taxon>
        <taxon>Desulfobulbia</taxon>
        <taxon>Desulfobulbales</taxon>
        <taxon>Desulfobulbaceae</taxon>
        <taxon>Candidatus Electrothrix</taxon>
    </lineage>
</organism>
<keyword evidence="4" id="KW-1185">Reference proteome</keyword>
<evidence type="ECO:0000313" key="4">
    <source>
        <dbReference type="Proteomes" id="UP000287853"/>
    </source>
</evidence>